<proteinExistence type="predicted"/>
<dbReference type="EMBL" id="JAVDXT010000001">
    <property type="protein sequence ID" value="MDR7376554.1"/>
    <property type="molecule type" value="Genomic_DNA"/>
</dbReference>
<keyword evidence="2" id="KW-0418">Kinase</keyword>
<feature type="domain" description="NadR/Ttd14 AAA" evidence="1">
    <location>
        <begin position="3"/>
        <end position="153"/>
    </location>
</feature>
<dbReference type="InterPro" id="IPR052735">
    <property type="entry name" value="NAD_biosynth-regulator"/>
</dbReference>
<keyword evidence="3" id="KW-1185">Reference proteome</keyword>
<dbReference type="RefSeq" id="WP_310371568.1">
    <property type="nucleotide sequence ID" value="NZ_JAVDXT010000001.1"/>
</dbReference>
<evidence type="ECO:0000313" key="3">
    <source>
        <dbReference type="Proteomes" id="UP001180487"/>
    </source>
</evidence>
<dbReference type="GO" id="GO:0016301">
    <property type="term" value="F:kinase activity"/>
    <property type="evidence" value="ECO:0007669"/>
    <property type="project" value="UniProtKB-KW"/>
</dbReference>
<reference evidence="2 3" key="1">
    <citation type="submission" date="2023-07" db="EMBL/GenBank/DDBJ databases">
        <title>Sorghum-associated microbial communities from plants grown in Nebraska, USA.</title>
        <authorList>
            <person name="Schachtman D."/>
        </authorList>
    </citation>
    <scope>NUCLEOTIDE SEQUENCE [LARGE SCALE GENOMIC DNA]</scope>
    <source>
        <strain evidence="2 3">BE313</strain>
    </source>
</reference>
<evidence type="ECO:0000259" key="1">
    <source>
        <dbReference type="Pfam" id="PF13521"/>
    </source>
</evidence>
<protein>
    <submittedName>
        <fullName evidence="2">Nicotinamide riboside kinase</fullName>
    </submittedName>
</protein>
<dbReference type="Proteomes" id="UP001180487">
    <property type="component" value="Unassembled WGS sequence"/>
</dbReference>
<dbReference type="InterPro" id="IPR038727">
    <property type="entry name" value="NadR/Ttd14_AAA_dom"/>
</dbReference>
<accession>A0ABU2C5D4</accession>
<dbReference type="Pfam" id="PF13521">
    <property type="entry name" value="AAA_28"/>
    <property type="match status" value="1"/>
</dbReference>
<dbReference type="SUPFAM" id="SSF52540">
    <property type="entry name" value="P-loop containing nucleoside triphosphate hydrolases"/>
    <property type="match status" value="1"/>
</dbReference>
<dbReference type="PANTHER" id="PTHR37512:SF1">
    <property type="entry name" value="NADR_TTD14 AAA DOMAIN-CONTAINING PROTEIN"/>
    <property type="match status" value="1"/>
</dbReference>
<keyword evidence="2" id="KW-0808">Transferase</keyword>
<dbReference type="PANTHER" id="PTHR37512">
    <property type="entry name" value="TRIFUNCTIONAL NAD BIOSYNTHESIS/REGULATOR PROTEIN NADR"/>
    <property type="match status" value="1"/>
</dbReference>
<organism evidence="2 3">
    <name type="scientific">Rhodoferax ferrireducens</name>
    <dbReference type="NCBI Taxonomy" id="192843"/>
    <lineage>
        <taxon>Bacteria</taxon>
        <taxon>Pseudomonadati</taxon>
        <taxon>Pseudomonadota</taxon>
        <taxon>Betaproteobacteria</taxon>
        <taxon>Burkholderiales</taxon>
        <taxon>Comamonadaceae</taxon>
        <taxon>Rhodoferax</taxon>
    </lineage>
</organism>
<dbReference type="InterPro" id="IPR027417">
    <property type="entry name" value="P-loop_NTPase"/>
</dbReference>
<name>A0ABU2C5D4_9BURK</name>
<sequence>MIKIALLGAESTGKTQLAEALSAALRSQGHSVSHIPEYLRLWCDTAGRMPCADEQWGIADAQTARIAQAPAATYLIADTTALVTAVYSDLLFGDDSLYAMALQQQRNFDLTLLMGLDLPWTADPQRDGPHSQAPVDGRLRAALARGNLPYQVVYGKDLARSQNALHAIESIAAGAGGISARGRFSSKSNTPWVWNCEKCSDPECEHRLFSGLLNR</sequence>
<dbReference type="Gene3D" id="3.40.50.300">
    <property type="entry name" value="P-loop containing nucleotide triphosphate hydrolases"/>
    <property type="match status" value="1"/>
</dbReference>
<comment type="caution">
    <text evidence="2">The sequence shown here is derived from an EMBL/GenBank/DDBJ whole genome shotgun (WGS) entry which is preliminary data.</text>
</comment>
<gene>
    <name evidence="2" type="ORF">J2X19_001212</name>
</gene>
<evidence type="ECO:0000313" key="2">
    <source>
        <dbReference type="EMBL" id="MDR7376554.1"/>
    </source>
</evidence>